<evidence type="ECO:0000313" key="5">
    <source>
        <dbReference type="Proteomes" id="UP000295517"/>
    </source>
</evidence>
<dbReference type="InterPro" id="IPR029052">
    <property type="entry name" value="Metallo-depent_PP-like"/>
</dbReference>
<evidence type="ECO:0000256" key="2">
    <source>
        <dbReference type="ARBA" id="ARBA00022801"/>
    </source>
</evidence>
<evidence type="ECO:0000256" key="1">
    <source>
        <dbReference type="ARBA" id="ARBA00022723"/>
    </source>
</evidence>
<dbReference type="RefSeq" id="WP_135059436.1">
    <property type="nucleotide sequence ID" value="NZ_CP038254.1"/>
</dbReference>
<protein>
    <submittedName>
        <fullName evidence="4">Metallophosphoesterase</fullName>
    </submittedName>
</protein>
<dbReference type="AlphaFoldDB" id="A0AAX1ECT5"/>
<dbReference type="SUPFAM" id="SSF56300">
    <property type="entry name" value="Metallo-dependent phosphatases"/>
    <property type="match status" value="1"/>
</dbReference>
<dbReference type="EMBL" id="CP038254">
    <property type="protein sequence ID" value="QBR82920.1"/>
    <property type="molecule type" value="Genomic_DNA"/>
</dbReference>
<evidence type="ECO:0000313" key="4">
    <source>
        <dbReference type="EMBL" id="QBR82920.1"/>
    </source>
</evidence>
<sequence>MDTKIAWVTDPHLNFLKLPEREAFYQQIKQSEVNGVLITGDIAESKDVCELLNEFSVNINLPIYFVLGNHDYYFGSVIEVRENIRHLCQSNKNLVWLGMPEIIQLNNNTALVGQDGWADARYGDFDNSTVALNDSRLITELYHAFILGKSSLKKEMQRLADEDAATLARAIKEAIEENIKNIIIATHVPPYPECSWHETQPNDENWLPYFSSKATGDILKAIADKYKEVNFLVLCGHTHTATVVKITDNLEVKTGKVEYSQPIIQEVL</sequence>
<evidence type="ECO:0000259" key="3">
    <source>
        <dbReference type="Pfam" id="PF00149"/>
    </source>
</evidence>
<dbReference type="Pfam" id="PF00149">
    <property type="entry name" value="Metallophos"/>
    <property type="match status" value="1"/>
</dbReference>
<organism evidence="4 5">
    <name type="scientific">Legionella israelensis</name>
    <dbReference type="NCBI Taxonomy" id="454"/>
    <lineage>
        <taxon>Bacteria</taxon>
        <taxon>Pseudomonadati</taxon>
        <taxon>Pseudomonadota</taxon>
        <taxon>Gammaproteobacteria</taxon>
        <taxon>Legionellales</taxon>
        <taxon>Legionellaceae</taxon>
        <taxon>Legionella</taxon>
    </lineage>
</organism>
<dbReference type="GO" id="GO:0009245">
    <property type="term" value="P:lipid A biosynthetic process"/>
    <property type="evidence" value="ECO:0007669"/>
    <property type="project" value="TreeGrafter"/>
</dbReference>
<reference evidence="4 5" key="1">
    <citation type="submission" date="2019-03" db="EMBL/GenBank/DDBJ databases">
        <title>Diverse conjugative elements silence natural transformation in Legionella species.</title>
        <authorList>
            <person name="Durieux I."/>
            <person name="Ginevra C."/>
            <person name="Attaiech L."/>
            <person name="Picq K."/>
            <person name="Juan P.A."/>
            <person name="Jarraud S."/>
            <person name="Charpentier X."/>
        </authorList>
    </citation>
    <scope>NUCLEOTIDE SEQUENCE [LARGE SCALE GENOMIC DNA]</scope>
    <source>
        <strain evidence="4 5">HL-0427-4011</strain>
    </source>
</reference>
<gene>
    <name evidence="4" type="ORF">E3983_00220</name>
</gene>
<dbReference type="GO" id="GO:0046872">
    <property type="term" value="F:metal ion binding"/>
    <property type="evidence" value="ECO:0007669"/>
    <property type="project" value="UniProtKB-KW"/>
</dbReference>
<dbReference type="InterPro" id="IPR004843">
    <property type="entry name" value="Calcineurin-like_PHP"/>
</dbReference>
<accession>A0AAX1ECT5</accession>
<dbReference type="Proteomes" id="UP000295517">
    <property type="component" value="Chromosome"/>
</dbReference>
<dbReference type="GO" id="GO:0008758">
    <property type="term" value="F:UDP-2,3-diacylglucosamine hydrolase activity"/>
    <property type="evidence" value="ECO:0007669"/>
    <property type="project" value="TreeGrafter"/>
</dbReference>
<dbReference type="PANTHER" id="PTHR31302">
    <property type="entry name" value="TRANSMEMBRANE PROTEIN WITH METALLOPHOSPHOESTERASE DOMAIN-RELATED"/>
    <property type="match status" value="1"/>
</dbReference>
<feature type="domain" description="Calcineurin-like phosphoesterase" evidence="3">
    <location>
        <begin position="4"/>
        <end position="240"/>
    </location>
</feature>
<dbReference type="InterPro" id="IPR051158">
    <property type="entry name" value="Metallophosphoesterase_sf"/>
</dbReference>
<dbReference type="PANTHER" id="PTHR31302:SF31">
    <property type="entry name" value="PHOSPHODIESTERASE YAEI"/>
    <property type="match status" value="1"/>
</dbReference>
<dbReference type="Gene3D" id="3.60.21.10">
    <property type="match status" value="1"/>
</dbReference>
<name>A0AAX1ECT5_9GAMM</name>
<keyword evidence="1" id="KW-0479">Metal-binding</keyword>
<keyword evidence="2" id="KW-0378">Hydrolase</keyword>
<proteinExistence type="predicted"/>
<dbReference type="GO" id="GO:0016020">
    <property type="term" value="C:membrane"/>
    <property type="evidence" value="ECO:0007669"/>
    <property type="project" value="GOC"/>
</dbReference>